<dbReference type="SMART" id="SM00895">
    <property type="entry name" value="FCD"/>
    <property type="match status" value="1"/>
</dbReference>
<evidence type="ECO:0000313" key="5">
    <source>
        <dbReference type="EMBL" id="TFE23494.1"/>
    </source>
</evidence>
<feature type="domain" description="HTH gntR-type" evidence="4">
    <location>
        <begin position="1"/>
        <end position="49"/>
    </location>
</feature>
<dbReference type="InterPro" id="IPR036388">
    <property type="entry name" value="WH-like_DNA-bd_sf"/>
</dbReference>
<organism evidence="5 6">
    <name type="scientific">Cohnella luojiensis</name>
    <dbReference type="NCBI Taxonomy" id="652876"/>
    <lineage>
        <taxon>Bacteria</taxon>
        <taxon>Bacillati</taxon>
        <taxon>Bacillota</taxon>
        <taxon>Bacilli</taxon>
        <taxon>Bacillales</taxon>
        <taxon>Paenibacillaceae</taxon>
        <taxon>Cohnella</taxon>
    </lineage>
</organism>
<dbReference type="Pfam" id="PF07729">
    <property type="entry name" value="FCD"/>
    <property type="match status" value="1"/>
</dbReference>
<dbReference type="PROSITE" id="PS50949">
    <property type="entry name" value="HTH_GNTR"/>
    <property type="match status" value="1"/>
</dbReference>
<sequence length="186" mass="21754">MHPGTRLRVLDIAGKYQISQAPVREALERLKQEGLIVGQHNKGSVVSNITSKEIRDIFVLREMIEGYAVRQSMTLLTEADYDALNDILHQMDAAVKERDILKILEKDMDFHGFFYKMCGNHVIMELWQQMRTKVMRFMAISNRHYTTEGLVDWHRRLVDALRLGDAAEAERRFIEHMHSYKSIHLD</sequence>
<dbReference type="PANTHER" id="PTHR43537">
    <property type="entry name" value="TRANSCRIPTIONAL REGULATOR, GNTR FAMILY"/>
    <property type="match status" value="1"/>
</dbReference>
<dbReference type="InterPro" id="IPR011711">
    <property type="entry name" value="GntR_C"/>
</dbReference>
<comment type="caution">
    <text evidence="5">The sequence shown here is derived from an EMBL/GenBank/DDBJ whole genome shotgun (WGS) entry which is preliminary data.</text>
</comment>
<dbReference type="SUPFAM" id="SSF48008">
    <property type="entry name" value="GntR ligand-binding domain-like"/>
    <property type="match status" value="1"/>
</dbReference>
<dbReference type="PANTHER" id="PTHR43537:SF39">
    <property type="entry name" value="HTH-TYPE TRANSCRIPTIONAL REGULATOR MCBR"/>
    <property type="match status" value="1"/>
</dbReference>
<dbReference type="Gene3D" id="1.20.120.530">
    <property type="entry name" value="GntR ligand-binding domain-like"/>
    <property type="match status" value="1"/>
</dbReference>
<dbReference type="AlphaFoldDB" id="A0A4Y8LW78"/>
<evidence type="ECO:0000256" key="1">
    <source>
        <dbReference type="ARBA" id="ARBA00023015"/>
    </source>
</evidence>
<evidence type="ECO:0000259" key="4">
    <source>
        <dbReference type="PROSITE" id="PS50949"/>
    </source>
</evidence>
<keyword evidence="2" id="KW-0238">DNA-binding</keyword>
<name>A0A4Y8LW78_9BACL</name>
<dbReference type="GO" id="GO:0003700">
    <property type="term" value="F:DNA-binding transcription factor activity"/>
    <property type="evidence" value="ECO:0007669"/>
    <property type="project" value="InterPro"/>
</dbReference>
<dbReference type="Gene3D" id="1.10.10.10">
    <property type="entry name" value="Winged helix-like DNA-binding domain superfamily/Winged helix DNA-binding domain"/>
    <property type="match status" value="1"/>
</dbReference>
<keyword evidence="1" id="KW-0805">Transcription regulation</keyword>
<dbReference type="InterPro" id="IPR000524">
    <property type="entry name" value="Tscrpt_reg_HTH_GntR"/>
</dbReference>
<gene>
    <name evidence="5" type="ORF">E2980_19175</name>
</gene>
<dbReference type="GO" id="GO:0003677">
    <property type="term" value="F:DNA binding"/>
    <property type="evidence" value="ECO:0007669"/>
    <property type="project" value="UniProtKB-KW"/>
</dbReference>
<protein>
    <submittedName>
        <fullName evidence="5">GntR family transcriptional regulator</fullName>
    </submittedName>
</protein>
<keyword evidence="6" id="KW-1185">Reference proteome</keyword>
<evidence type="ECO:0000256" key="3">
    <source>
        <dbReference type="ARBA" id="ARBA00023163"/>
    </source>
</evidence>
<accession>A0A4Y8LW78</accession>
<dbReference type="InterPro" id="IPR036390">
    <property type="entry name" value="WH_DNA-bd_sf"/>
</dbReference>
<evidence type="ECO:0000313" key="6">
    <source>
        <dbReference type="Proteomes" id="UP000297900"/>
    </source>
</evidence>
<dbReference type="SUPFAM" id="SSF46785">
    <property type="entry name" value="Winged helix' DNA-binding domain"/>
    <property type="match status" value="1"/>
</dbReference>
<proteinExistence type="predicted"/>
<evidence type="ECO:0000256" key="2">
    <source>
        <dbReference type="ARBA" id="ARBA00023125"/>
    </source>
</evidence>
<dbReference type="EMBL" id="SOMN01000034">
    <property type="protein sequence ID" value="TFE23494.1"/>
    <property type="molecule type" value="Genomic_DNA"/>
</dbReference>
<keyword evidence="3" id="KW-0804">Transcription</keyword>
<reference evidence="5 6" key="1">
    <citation type="submission" date="2019-03" db="EMBL/GenBank/DDBJ databases">
        <title>Cohnella endophytica sp. nov., a novel endophytic bacterium isolated from bark of Sonneratia apetala.</title>
        <authorList>
            <person name="Tuo L."/>
        </authorList>
    </citation>
    <scope>NUCLEOTIDE SEQUENCE [LARGE SCALE GENOMIC DNA]</scope>
    <source>
        <strain evidence="5 6">CCTCC AB 208254</strain>
    </source>
</reference>
<dbReference type="OrthoDB" id="574518at2"/>
<dbReference type="Pfam" id="PF00392">
    <property type="entry name" value="GntR"/>
    <property type="match status" value="1"/>
</dbReference>
<dbReference type="InterPro" id="IPR008920">
    <property type="entry name" value="TF_FadR/GntR_C"/>
</dbReference>
<dbReference type="Proteomes" id="UP000297900">
    <property type="component" value="Unassembled WGS sequence"/>
</dbReference>